<keyword evidence="2 3" id="KW-0456">Lyase</keyword>
<comment type="caution">
    <text evidence="5">The sequence shown here is derived from an EMBL/GenBank/DDBJ whole genome shotgun (WGS) entry which is preliminary data.</text>
</comment>
<accession>A0A372LU90</accession>
<dbReference type="SUPFAM" id="SSF52016">
    <property type="entry name" value="LeuD/IlvD-like"/>
    <property type="match status" value="1"/>
</dbReference>
<comment type="function">
    <text evidence="3">Catalyzes the isomerization between 2-isopropylmalate and 3-isopropylmalate, via the formation of 2-isopropylmaleate.</text>
</comment>
<dbReference type="PANTHER" id="PTHR43345:SF2">
    <property type="entry name" value="3-ISOPROPYLMALATE DEHYDRATASE SMALL SUBUNIT 1"/>
    <property type="match status" value="1"/>
</dbReference>
<gene>
    <name evidence="3" type="primary">leuD</name>
    <name evidence="5" type="ORF">D0469_01100</name>
</gene>
<dbReference type="EMBL" id="QVTE01000003">
    <property type="protein sequence ID" value="RFU71467.1"/>
    <property type="molecule type" value="Genomic_DNA"/>
</dbReference>
<dbReference type="GO" id="GO:0009098">
    <property type="term" value="P:L-leucine biosynthetic process"/>
    <property type="evidence" value="ECO:0007669"/>
    <property type="project" value="UniProtKB-UniRule"/>
</dbReference>
<name>A0A372LU90_9BACI</name>
<organism evidence="5 6">
    <name type="scientific">Peribacillus saganii</name>
    <dbReference type="NCBI Taxonomy" id="2303992"/>
    <lineage>
        <taxon>Bacteria</taxon>
        <taxon>Bacillati</taxon>
        <taxon>Bacillota</taxon>
        <taxon>Bacilli</taxon>
        <taxon>Bacillales</taxon>
        <taxon>Bacillaceae</taxon>
        <taxon>Peribacillus</taxon>
    </lineage>
</organism>
<comment type="pathway">
    <text evidence="3">Amino-acid biosynthesis; L-leucine biosynthesis; L-leucine from 3-methyl-2-oxobutanoate: step 2/4.</text>
</comment>
<evidence type="ECO:0000313" key="6">
    <source>
        <dbReference type="Proteomes" id="UP000264541"/>
    </source>
</evidence>
<comment type="subunit">
    <text evidence="3">Heterodimer of LeuC and LeuD.</text>
</comment>
<dbReference type="OrthoDB" id="9777465at2"/>
<dbReference type="NCBIfam" id="TIGR02087">
    <property type="entry name" value="LEUD_arch"/>
    <property type="match status" value="1"/>
</dbReference>
<comment type="catalytic activity">
    <reaction evidence="3">
        <text>(2R,3S)-3-isopropylmalate = (2S)-2-isopropylmalate</text>
        <dbReference type="Rhea" id="RHEA:32287"/>
        <dbReference type="ChEBI" id="CHEBI:1178"/>
        <dbReference type="ChEBI" id="CHEBI:35121"/>
        <dbReference type="EC" id="4.2.1.33"/>
    </reaction>
</comment>
<dbReference type="Gene3D" id="3.20.19.10">
    <property type="entry name" value="Aconitase, domain 4"/>
    <property type="match status" value="1"/>
</dbReference>
<keyword evidence="3" id="KW-0432">Leucine biosynthesis</keyword>
<evidence type="ECO:0000259" key="4">
    <source>
        <dbReference type="Pfam" id="PF00694"/>
    </source>
</evidence>
<evidence type="ECO:0000256" key="3">
    <source>
        <dbReference type="HAMAP-Rule" id="MF_01032"/>
    </source>
</evidence>
<feature type="domain" description="Aconitase A/isopropylmalate dehydratase small subunit swivel" evidence="4">
    <location>
        <begin position="24"/>
        <end position="101"/>
    </location>
</feature>
<sequence length="166" mass="18269">MSEMIRGRVWKYGHNINTDIISPGQYMSLSIEEQSQHAMEAIDPDFSKKVRPGDIIVAGDNFGSGSSRETAPLVLKHLQVGAILGNFFARIFFRNAINIGLPVVEMGDTSYIDEGDMLEIDLLKGKVINITKGQEYKTAKLPAHLVEMVSLGGLEPYLAKRMGISS</sequence>
<dbReference type="InterPro" id="IPR050075">
    <property type="entry name" value="LeuD"/>
</dbReference>
<evidence type="ECO:0000313" key="5">
    <source>
        <dbReference type="EMBL" id="RFU71467.1"/>
    </source>
</evidence>
<keyword evidence="3" id="KW-0028">Amino-acid biosynthesis</keyword>
<dbReference type="RefSeq" id="WP_117324819.1">
    <property type="nucleotide sequence ID" value="NZ_QVTE01000003.1"/>
</dbReference>
<dbReference type="InterPro" id="IPR015928">
    <property type="entry name" value="Aconitase/3IPM_dehydase_swvl"/>
</dbReference>
<keyword evidence="6" id="KW-1185">Reference proteome</keyword>
<dbReference type="AlphaFoldDB" id="A0A372LU90"/>
<comment type="similarity">
    <text evidence="1 3">Belongs to the LeuD family. LeuD type 2 subfamily.</text>
</comment>
<keyword evidence="3" id="KW-0100">Branched-chain amino acid biosynthesis</keyword>
<dbReference type="UniPathway" id="UPA00048">
    <property type="reaction ID" value="UER00071"/>
</dbReference>
<dbReference type="CDD" id="cd01577">
    <property type="entry name" value="IPMI_Swivel"/>
    <property type="match status" value="1"/>
</dbReference>
<dbReference type="Proteomes" id="UP000264541">
    <property type="component" value="Unassembled WGS sequence"/>
</dbReference>
<dbReference type="Pfam" id="PF00694">
    <property type="entry name" value="Aconitase_C"/>
    <property type="match status" value="1"/>
</dbReference>
<evidence type="ECO:0000256" key="2">
    <source>
        <dbReference type="ARBA" id="ARBA00023239"/>
    </source>
</evidence>
<evidence type="ECO:0000256" key="1">
    <source>
        <dbReference type="ARBA" id="ARBA00009869"/>
    </source>
</evidence>
<protein>
    <recommendedName>
        <fullName evidence="3">3-isopropylmalate dehydratase small subunit</fullName>
        <ecNumber evidence="3">4.2.1.33</ecNumber>
    </recommendedName>
    <alternativeName>
        <fullName evidence="3">Alpha-IPM isomerase</fullName>
        <shortName evidence="3">IPMI</shortName>
    </alternativeName>
    <alternativeName>
        <fullName evidence="3">Isopropylmalate isomerase</fullName>
    </alternativeName>
</protein>
<dbReference type="InterPro" id="IPR000573">
    <property type="entry name" value="AconitaseA/IPMdHydase_ssu_swvl"/>
</dbReference>
<dbReference type="InterPro" id="IPR011827">
    <property type="entry name" value="LeuD_type2/HacB/DmdB"/>
</dbReference>
<reference evidence="5 6" key="1">
    <citation type="submission" date="2018-08" db="EMBL/GenBank/DDBJ databases">
        <title>Bacillus chawlae sp. nov., Bacillus glennii sp. nov., and Bacillus saganii sp. nov. Isolated from the Vehicle Assembly Building at Kennedy Space Center where the Viking Spacecraft were Assembled.</title>
        <authorList>
            <person name="Seuylemezian A."/>
            <person name="Vaishampayan P."/>
        </authorList>
    </citation>
    <scope>NUCLEOTIDE SEQUENCE [LARGE SCALE GENOMIC DNA]</scope>
    <source>
        <strain evidence="5 6">V47-23a</strain>
    </source>
</reference>
<dbReference type="HAMAP" id="MF_01032">
    <property type="entry name" value="LeuD_type2"/>
    <property type="match status" value="1"/>
</dbReference>
<proteinExistence type="inferred from homology"/>
<dbReference type="GO" id="GO:0003861">
    <property type="term" value="F:3-isopropylmalate dehydratase activity"/>
    <property type="evidence" value="ECO:0007669"/>
    <property type="project" value="UniProtKB-UniRule"/>
</dbReference>
<dbReference type="PANTHER" id="PTHR43345">
    <property type="entry name" value="3-ISOPROPYLMALATE DEHYDRATASE SMALL SUBUNIT 2-RELATED-RELATED"/>
    <property type="match status" value="1"/>
</dbReference>
<dbReference type="EC" id="4.2.1.33" evidence="3"/>
<dbReference type="InterPro" id="IPR033940">
    <property type="entry name" value="IPMI_Swivel"/>
</dbReference>